<evidence type="ECO:0000313" key="2">
    <source>
        <dbReference type="EMBL" id="SBS70296.1"/>
    </source>
</evidence>
<feature type="compositionally biased region" description="Basic residues" evidence="1">
    <location>
        <begin position="58"/>
        <end position="67"/>
    </location>
</feature>
<evidence type="ECO:0000256" key="1">
    <source>
        <dbReference type="SAM" id="MobiDB-lite"/>
    </source>
</evidence>
<proteinExistence type="predicted"/>
<sequence length="157" mass="17219">MCAARGSPTSTWWQARAHRCGPGSHSGAAPGTGRVRGRGQGWELRSTGPADQGSPGRAGRRKPRRHGPVPPARDSSAERRRPARHSGFCCGRTATQSASSHSCKVHDRHGRVTHRARICHREKNRTRSASCLDMCLDYNSLSYILQRKCPVPTLCQD</sequence>
<dbReference type="AlphaFoldDB" id="A0A1Y5NV66"/>
<feature type="region of interest" description="Disordered" evidence="1">
    <location>
        <begin position="1"/>
        <end position="89"/>
    </location>
</feature>
<name>A0A1Y5NV66_9MYCO</name>
<dbReference type="EMBL" id="FLQS01000001">
    <property type="protein sequence ID" value="SBS70296.1"/>
    <property type="molecule type" value="Genomic_DNA"/>
</dbReference>
<reference evidence="2" key="1">
    <citation type="submission" date="2016-03" db="EMBL/GenBank/DDBJ databases">
        <authorList>
            <person name="Ploux O."/>
        </authorList>
    </citation>
    <scope>NUCLEOTIDE SEQUENCE</scope>
    <source>
        <strain evidence="2">UC10</strain>
    </source>
</reference>
<protein>
    <submittedName>
        <fullName evidence="2">Uncharacterized protein</fullName>
    </submittedName>
</protein>
<accession>A0A1Y5NV66</accession>
<gene>
    <name evidence="2" type="ORF">MHPYR_10074</name>
</gene>
<organism evidence="2">
    <name type="scientific">uncultured Mycobacterium sp</name>
    <dbReference type="NCBI Taxonomy" id="171292"/>
    <lineage>
        <taxon>Bacteria</taxon>
        <taxon>Bacillati</taxon>
        <taxon>Actinomycetota</taxon>
        <taxon>Actinomycetes</taxon>
        <taxon>Mycobacteriales</taxon>
        <taxon>Mycobacteriaceae</taxon>
        <taxon>Mycobacterium</taxon>
        <taxon>environmental samples</taxon>
    </lineage>
</organism>